<feature type="compositionally biased region" description="Acidic residues" evidence="3">
    <location>
        <begin position="499"/>
        <end position="508"/>
    </location>
</feature>
<feature type="compositionally biased region" description="Pro residues" evidence="3">
    <location>
        <begin position="591"/>
        <end position="601"/>
    </location>
</feature>
<reference evidence="5" key="2">
    <citation type="submission" date="2023-06" db="EMBL/GenBank/DDBJ databases">
        <authorList>
            <consortium name="Lawrence Berkeley National Laboratory"/>
            <person name="Mondo S.J."/>
            <person name="Hensen N."/>
            <person name="Bonometti L."/>
            <person name="Westerberg I."/>
            <person name="Brannstrom I.O."/>
            <person name="Guillou S."/>
            <person name="Cros-Aarteil S."/>
            <person name="Calhoun S."/>
            <person name="Haridas S."/>
            <person name="Kuo A."/>
            <person name="Pangilinan J."/>
            <person name="Riley R."/>
            <person name="Labutti K."/>
            <person name="Andreopoulos B."/>
            <person name="Lipzen A."/>
            <person name="Chen C."/>
            <person name="Yanf M."/>
            <person name="Daum C."/>
            <person name="Ng V."/>
            <person name="Clum A."/>
            <person name="Steindorff A."/>
            <person name="Ohm R."/>
            <person name="Martin F."/>
            <person name="Silar P."/>
            <person name="Natvig D."/>
            <person name="Lalanne C."/>
            <person name="Gautier V."/>
            <person name="Ament-Velasquez S.L."/>
            <person name="Kruys A."/>
            <person name="Hutchinson M.I."/>
            <person name="Powell A.J."/>
            <person name="Barry K."/>
            <person name="Miller A.N."/>
            <person name="Grigoriev I.V."/>
            <person name="Debuchy R."/>
            <person name="Gladieux P."/>
            <person name="Thoren M.H."/>
            <person name="Johannesson H."/>
        </authorList>
    </citation>
    <scope>NUCLEOTIDE SEQUENCE</scope>
    <source>
        <strain evidence="5">PSN324</strain>
    </source>
</reference>
<evidence type="ECO:0000256" key="3">
    <source>
        <dbReference type="SAM" id="MobiDB-lite"/>
    </source>
</evidence>
<dbReference type="CDD" id="cd13170">
    <property type="entry name" value="RanBD_NUP50"/>
    <property type="match status" value="1"/>
</dbReference>
<dbReference type="SUPFAM" id="SSF50729">
    <property type="entry name" value="PH domain-like"/>
    <property type="match status" value="1"/>
</dbReference>
<feature type="region of interest" description="Disordered" evidence="3">
    <location>
        <begin position="1"/>
        <end position="143"/>
    </location>
</feature>
<name>A0AAV9HHI3_9PEZI</name>
<protein>
    <submittedName>
        <fullName evidence="5">Nucleoporin nup61</fullName>
    </submittedName>
</protein>
<feature type="compositionally biased region" description="Acidic residues" evidence="3">
    <location>
        <begin position="476"/>
        <end position="488"/>
    </location>
</feature>
<feature type="region of interest" description="Disordered" evidence="3">
    <location>
        <begin position="1180"/>
        <end position="1226"/>
    </location>
</feature>
<organism evidence="5 6">
    <name type="scientific">Cladorrhinum samala</name>
    <dbReference type="NCBI Taxonomy" id="585594"/>
    <lineage>
        <taxon>Eukaryota</taxon>
        <taxon>Fungi</taxon>
        <taxon>Dikarya</taxon>
        <taxon>Ascomycota</taxon>
        <taxon>Pezizomycotina</taxon>
        <taxon>Sordariomycetes</taxon>
        <taxon>Sordariomycetidae</taxon>
        <taxon>Sordariales</taxon>
        <taxon>Podosporaceae</taxon>
        <taxon>Cladorrhinum</taxon>
    </lineage>
</organism>
<evidence type="ECO:0000313" key="5">
    <source>
        <dbReference type="EMBL" id="KAK4459570.1"/>
    </source>
</evidence>
<dbReference type="InterPro" id="IPR053074">
    <property type="entry name" value="NPC_Nucleoporin"/>
</dbReference>
<sequence length="1372" mass="141432">MDPPSKKRGIFGFTNLFRPSPSAEDQEIKNGIPVKSAAPALPRPSFNSASAPESPAKRASETQMAARKIIGRPQGPSSRLSQAVSASDLSHASSNNAISAPRRMPGDNPNKPSTFSATIVSRATTSELRSNNPSGATTSSAPRSNIFRSTALYARPQTTNFSARASSNPLNSSFPPNIPGRASRASTAELMHARAVAPASSTELFKMRIQSPPRHLTGEMLAKEVPDDMNRTGSVYADEFLAHYCPPELDEQQRRQFFCILDLRRLKYAADEVFTKKDWKINILNFAKEYEKSRSLIMLRYGLYEFKTVRASETVKKEWKEKHGIPDSDDEGDVAVTNGSVKRKAEVESAPSAVTAFTSSVSDASKRGRAPEISAKNKRKADAVGEPEEESHPAKLQRPAPTPQKTPSATKSMFESIANNAQSFTPVKSPSSSGGLFGSTAEKPKGRSIFDTASKPAASSNIFGHLSDASKGSGNEDADEDSDTDSGSEYEGSQTQDADQSEEPESSEEAATPQFAGKANGASSASSDAGESTQGSTQGSFQGRSIFERITRGTDGQPVRKLPPQEGRSLFATPAEKERSVSPVKEFSTPTPAPPPAPAPVAAPSNNTWNTNTPIKFSAPTSNSLFASTTAKSASAGSINFGTKKAEDAPAPPPAHLFATSVKKPDEAASSADTTPKASSSNLFSSSFTPKATDTPAAPAPSFGGFKPTNPSGSSLFGSTTTSFGQVNSEQKNNDSTTTPAPAPSSLFATKPTAAASEPEKPAVSQSSTLFGSQPKSESTSASQTSSLFGQAPSTSTDKPAASSLFGATNGDAAPKPASTSLFGTATAATATEQPKLLFGNTETKSTSSLFGSGASTPAPEPAKPAEVKNLFGGIGTSAAPATETKNLFSFGSAAADTKPLFGAAPATENKPLFGTTPATESKPLFGAASATESKPLFGAAPATESKPLFGAASATESKPLFGAAPATNTKNLFGNVGAASASTAAPDSKPLFGSTAQPDSKPPASLFASTSTPAAAAPPAASSNIFSFGGSQTPAAPAAPATTSFTFGASQPAATQSTAPASGSIFGNIGETTSFSFTAGGGNAAASFNNPFSSTQDGPPTAPSSFNFGVPEQGASQSFTFGSNTTGANNTTNIPTFSFGGASDANTSAAASPALFSFGGGASQTTAAPIFGNSLAPGGGTSTGTNTPFTFGGASSLATTPAASTPEPSANVEAAQGTNADGDEAPQEQITLTEGGRGEEDEHVAHEVRAKALKYITGKEADDESGATEKEKKPGWDVRGVGPLRILKHKDTGAVRVLLRGEPRGHVALNKRLLPDITYKVDAKTPKFITLLTATDDGKGLEKWMLQVKTKELAEGLVKALEENKKANEKK</sequence>
<feature type="compositionally biased region" description="Low complexity" evidence="3">
    <location>
        <begin position="516"/>
        <end position="532"/>
    </location>
</feature>
<dbReference type="Pfam" id="PF00638">
    <property type="entry name" value="Ran_BP1"/>
    <property type="match status" value="1"/>
</dbReference>
<comment type="caution">
    <text evidence="5">The sequence shown here is derived from an EMBL/GenBank/DDBJ whole genome shotgun (WGS) entry which is preliminary data.</text>
</comment>
<dbReference type="InterPro" id="IPR025574">
    <property type="entry name" value="Nucleoporin_FG_rpt"/>
</dbReference>
<feature type="compositionally biased region" description="Polar residues" evidence="3">
    <location>
        <begin position="403"/>
        <end position="434"/>
    </location>
</feature>
<feature type="region of interest" description="Disordered" evidence="3">
    <location>
        <begin position="1089"/>
        <end position="1128"/>
    </location>
</feature>
<keyword evidence="2" id="KW-0906">Nuclear pore complex</keyword>
<feature type="region of interest" description="Disordered" evidence="3">
    <location>
        <begin position="985"/>
        <end position="1012"/>
    </location>
</feature>
<feature type="compositionally biased region" description="Polar residues" evidence="3">
    <location>
        <begin position="75"/>
        <end position="98"/>
    </location>
</feature>
<dbReference type="Gene3D" id="2.30.29.30">
    <property type="entry name" value="Pleckstrin-homology domain (PH domain)/Phosphotyrosine-binding domain (PTB)"/>
    <property type="match status" value="1"/>
</dbReference>
<feature type="compositionally biased region" description="Polar residues" evidence="3">
    <location>
        <begin position="841"/>
        <end position="851"/>
    </location>
</feature>
<dbReference type="Proteomes" id="UP001321749">
    <property type="component" value="Unassembled WGS sequence"/>
</dbReference>
<gene>
    <name evidence="5" type="ORF">QBC42DRAFT_6446</name>
</gene>
<feature type="compositionally biased region" description="Low complexity" evidence="3">
    <location>
        <begin position="1003"/>
        <end position="1012"/>
    </location>
</feature>
<reference evidence="5" key="1">
    <citation type="journal article" date="2023" name="Mol. Phylogenet. Evol.">
        <title>Genome-scale phylogeny and comparative genomics of the fungal order Sordariales.</title>
        <authorList>
            <person name="Hensen N."/>
            <person name="Bonometti L."/>
            <person name="Westerberg I."/>
            <person name="Brannstrom I.O."/>
            <person name="Guillou S."/>
            <person name="Cros-Aarteil S."/>
            <person name="Calhoun S."/>
            <person name="Haridas S."/>
            <person name="Kuo A."/>
            <person name="Mondo S."/>
            <person name="Pangilinan J."/>
            <person name="Riley R."/>
            <person name="LaButti K."/>
            <person name="Andreopoulos B."/>
            <person name="Lipzen A."/>
            <person name="Chen C."/>
            <person name="Yan M."/>
            <person name="Daum C."/>
            <person name="Ng V."/>
            <person name="Clum A."/>
            <person name="Steindorff A."/>
            <person name="Ohm R.A."/>
            <person name="Martin F."/>
            <person name="Silar P."/>
            <person name="Natvig D.O."/>
            <person name="Lalanne C."/>
            <person name="Gautier V."/>
            <person name="Ament-Velasquez S.L."/>
            <person name="Kruys A."/>
            <person name="Hutchinson M.I."/>
            <person name="Powell A.J."/>
            <person name="Barry K."/>
            <person name="Miller A.N."/>
            <person name="Grigoriev I.V."/>
            <person name="Debuchy R."/>
            <person name="Gladieux P."/>
            <person name="Hiltunen Thoren M."/>
            <person name="Johannesson H."/>
        </authorList>
    </citation>
    <scope>NUCLEOTIDE SEQUENCE</scope>
    <source>
        <strain evidence="5">PSN324</strain>
    </source>
</reference>
<keyword evidence="2" id="KW-0653">Protein transport</keyword>
<dbReference type="EMBL" id="MU865033">
    <property type="protein sequence ID" value="KAK4459570.1"/>
    <property type="molecule type" value="Genomic_DNA"/>
</dbReference>
<dbReference type="InterPro" id="IPR000156">
    <property type="entry name" value="Ran_bind_dom"/>
</dbReference>
<dbReference type="GO" id="GO:0005643">
    <property type="term" value="C:nuclear pore"/>
    <property type="evidence" value="ECO:0007669"/>
    <property type="project" value="UniProtKB-SubCell"/>
</dbReference>
<keyword evidence="2" id="KW-0539">Nucleus</keyword>
<keyword evidence="2" id="KW-0811">Translocation</keyword>
<dbReference type="SMART" id="SM00160">
    <property type="entry name" value="RanBD"/>
    <property type="match status" value="1"/>
</dbReference>
<feature type="compositionally biased region" description="Polar residues" evidence="3">
    <location>
        <begin position="533"/>
        <end position="543"/>
    </location>
</feature>
<keyword evidence="2" id="KW-0509">mRNA transport</keyword>
<feature type="region of interest" description="Disordered" evidence="3">
    <location>
        <begin position="162"/>
        <end position="186"/>
    </location>
</feature>
<feature type="compositionally biased region" description="Low complexity" evidence="3">
    <location>
        <begin position="679"/>
        <end position="701"/>
    </location>
</feature>
<evidence type="ECO:0000256" key="2">
    <source>
        <dbReference type="ARBA" id="ARBA00023132"/>
    </source>
</evidence>
<feature type="domain" description="RanBD1" evidence="4">
    <location>
        <begin position="1227"/>
        <end position="1371"/>
    </location>
</feature>
<feature type="compositionally biased region" description="Polar residues" evidence="3">
    <location>
        <begin position="1115"/>
        <end position="1124"/>
    </location>
</feature>
<keyword evidence="2" id="KW-0813">Transport</keyword>
<evidence type="ECO:0000259" key="4">
    <source>
        <dbReference type="PROSITE" id="PS50196"/>
    </source>
</evidence>
<feature type="compositionally biased region" description="Polar residues" evidence="3">
    <location>
        <begin position="818"/>
        <end position="833"/>
    </location>
</feature>
<feature type="compositionally biased region" description="Low complexity" evidence="3">
    <location>
        <begin position="1184"/>
        <end position="1211"/>
    </location>
</feature>
<feature type="compositionally biased region" description="Low complexity" evidence="3">
    <location>
        <begin position="712"/>
        <end position="725"/>
    </location>
</feature>
<evidence type="ECO:0000256" key="1">
    <source>
        <dbReference type="ARBA" id="ARBA00004567"/>
    </source>
</evidence>
<dbReference type="Pfam" id="PF13634">
    <property type="entry name" value="Nucleoporin_FG"/>
    <property type="match status" value="4"/>
</dbReference>
<feature type="region of interest" description="Disordered" evidence="3">
    <location>
        <begin position="642"/>
        <end position="869"/>
    </location>
</feature>
<feature type="compositionally biased region" description="Low complexity" evidence="3">
    <location>
        <begin position="777"/>
        <end position="787"/>
    </location>
</feature>
<feature type="compositionally biased region" description="Low complexity" evidence="3">
    <location>
        <begin position="166"/>
        <end position="175"/>
    </location>
</feature>
<feature type="compositionally biased region" description="Polar residues" evidence="3">
    <location>
        <begin position="726"/>
        <end position="740"/>
    </location>
</feature>
<evidence type="ECO:0000313" key="6">
    <source>
        <dbReference type="Proteomes" id="UP001321749"/>
    </source>
</evidence>
<accession>A0AAV9HHI3</accession>
<feature type="compositionally biased region" description="Polar residues" evidence="3">
    <location>
        <begin position="788"/>
        <end position="798"/>
    </location>
</feature>
<feature type="compositionally biased region" description="Polar residues" evidence="3">
    <location>
        <begin position="1096"/>
        <end position="1108"/>
    </location>
</feature>
<dbReference type="PROSITE" id="PS50196">
    <property type="entry name" value="RANBD1"/>
    <property type="match status" value="1"/>
</dbReference>
<dbReference type="PANTHER" id="PTHR38697">
    <property type="entry name" value="NUCLEAR PORE COMPLEX PROTEIN SIMILAR TO S. CEREVISIAE NUP2 (EUROFUNG)"/>
    <property type="match status" value="1"/>
</dbReference>
<feature type="compositionally biased region" description="Polar residues" evidence="3">
    <location>
        <begin position="605"/>
        <end position="621"/>
    </location>
</feature>
<proteinExistence type="predicted"/>
<feature type="compositionally biased region" description="Polar residues" evidence="3">
    <location>
        <begin position="110"/>
        <end position="143"/>
    </location>
</feature>
<comment type="subcellular location">
    <subcellularLocation>
        <location evidence="1">Nucleus</location>
        <location evidence="1">Nuclear pore complex</location>
    </subcellularLocation>
</comment>
<dbReference type="PANTHER" id="PTHR38697:SF1">
    <property type="entry name" value="NUCLEAR PORE COMPLEX PROTEIN SIMILAR TO S. CEREVISIAE NUP2 (EUROFUNG)"/>
    <property type="match status" value="1"/>
</dbReference>
<feature type="compositionally biased region" description="Polar residues" evidence="3">
    <location>
        <begin position="764"/>
        <end position="776"/>
    </location>
</feature>
<keyword evidence="6" id="KW-1185">Reference proteome</keyword>
<feature type="region of interest" description="Disordered" evidence="3">
    <location>
        <begin position="356"/>
        <end position="621"/>
    </location>
</feature>
<feature type="compositionally biased region" description="Polar residues" evidence="3">
    <location>
        <begin position="489"/>
        <end position="498"/>
    </location>
</feature>
<dbReference type="InterPro" id="IPR011993">
    <property type="entry name" value="PH-like_dom_sf"/>
</dbReference>